<comment type="caution">
    <text evidence="4">The sequence shown here is derived from an EMBL/GenBank/DDBJ whole genome shotgun (WGS) entry which is preliminary data.</text>
</comment>
<reference evidence="4 5" key="1">
    <citation type="submission" date="2018-05" db="EMBL/GenBank/DDBJ databases">
        <title>Genomic Encyclopedia of Type Strains, Phase IV (KMG-V): Genome sequencing to study the core and pangenomes of soil and plant-associated prokaryotes.</title>
        <authorList>
            <person name="Whitman W."/>
        </authorList>
    </citation>
    <scope>NUCLEOTIDE SEQUENCE [LARGE SCALE GENOMIC DNA]</scope>
    <source>
        <strain evidence="4 5">SCZa-39</strain>
    </source>
</reference>
<feature type="domain" description="Sulfatase N-terminal" evidence="3">
    <location>
        <begin position="31"/>
        <end position="221"/>
    </location>
</feature>
<dbReference type="InterPro" id="IPR017850">
    <property type="entry name" value="Alkaline_phosphatase_core_sf"/>
</dbReference>
<name>A0ABX5KNG7_9BURK</name>
<evidence type="ECO:0000313" key="5">
    <source>
        <dbReference type="Proteomes" id="UP000245712"/>
    </source>
</evidence>
<dbReference type="SUPFAM" id="SSF53649">
    <property type="entry name" value="Alkaline phosphatase-like"/>
    <property type="match status" value="1"/>
</dbReference>
<evidence type="ECO:0000313" key="4">
    <source>
        <dbReference type="EMBL" id="PVX82426.1"/>
    </source>
</evidence>
<protein>
    <submittedName>
        <fullName evidence="4">Choline-sulfatase</fullName>
    </submittedName>
</protein>
<keyword evidence="1" id="KW-0479">Metal-binding</keyword>
<keyword evidence="2" id="KW-0378">Hydrolase</keyword>
<sequence>MGGIGQVWGSVRDPLPETMGRSQLYDQIGPGHSSYNEFDEGVADHAVRWLAEHAEQEEPWVLFVGFVAPHFPLVVPQRYFDLYPTDSIELPTLHPDRGYKRHPWVERQARYMDHDLAIGSDEQRRLAIASYLGLVSFVDDNIGRVLDALREHGLDDSTTVIYASDHGENLGSRGMWNKCLMYRESTGVPMILAGPEIPAGRVCETPVSLVDIQNTILDQVGLPEDVESPGTSMAHLANTPDDPTRTVFSEYHAVGCESAAYMLANKKYKYHYYVGLEPELFNLEADPTEAHNVASLPEYRELAAEFEAQLRNIVDPEAVDASAKQDQHALIENFGGRESALKTGTPGATPVQRQ</sequence>
<dbReference type="Gene3D" id="3.40.720.10">
    <property type="entry name" value="Alkaline Phosphatase, subunit A"/>
    <property type="match status" value="1"/>
</dbReference>
<dbReference type="EMBL" id="QEOB01000009">
    <property type="protein sequence ID" value="PVX82426.1"/>
    <property type="molecule type" value="Genomic_DNA"/>
</dbReference>
<evidence type="ECO:0000256" key="1">
    <source>
        <dbReference type="ARBA" id="ARBA00022723"/>
    </source>
</evidence>
<dbReference type="InterPro" id="IPR000917">
    <property type="entry name" value="Sulfatase_N"/>
</dbReference>
<dbReference type="PANTHER" id="PTHR45953:SF1">
    <property type="entry name" value="IDURONATE 2-SULFATASE"/>
    <property type="match status" value="1"/>
</dbReference>
<organism evidence="4 5">
    <name type="scientific">Paraburkholderia unamae</name>
    <dbReference type="NCBI Taxonomy" id="219649"/>
    <lineage>
        <taxon>Bacteria</taxon>
        <taxon>Pseudomonadati</taxon>
        <taxon>Pseudomonadota</taxon>
        <taxon>Betaproteobacteria</taxon>
        <taxon>Burkholderiales</taxon>
        <taxon>Burkholderiaceae</taxon>
        <taxon>Paraburkholderia</taxon>
    </lineage>
</organism>
<gene>
    <name evidence="4" type="ORF">C7402_109280</name>
</gene>
<evidence type="ECO:0000259" key="3">
    <source>
        <dbReference type="Pfam" id="PF00884"/>
    </source>
</evidence>
<keyword evidence="5" id="KW-1185">Reference proteome</keyword>
<evidence type="ECO:0000256" key="2">
    <source>
        <dbReference type="ARBA" id="ARBA00022801"/>
    </source>
</evidence>
<dbReference type="Pfam" id="PF00884">
    <property type="entry name" value="Sulfatase"/>
    <property type="match status" value="1"/>
</dbReference>
<dbReference type="PANTHER" id="PTHR45953">
    <property type="entry name" value="IDURONATE 2-SULFATASE"/>
    <property type="match status" value="1"/>
</dbReference>
<accession>A0ABX5KNG7</accession>
<dbReference type="Proteomes" id="UP000245712">
    <property type="component" value="Unassembled WGS sequence"/>
</dbReference>
<proteinExistence type="predicted"/>